<feature type="region of interest" description="Disordered" evidence="1">
    <location>
        <begin position="1"/>
        <end position="84"/>
    </location>
</feature>
<proteinExistence type="predicted"/>
<feature type="compositionally biased region" description="Low complexity" evidence="1">
    <location>
        <begin position="72"/>
        <end position="84"/>
    </location>
</feature>
<dbReference type="Proteomes" id="UP001201980">
    <property type="component" value="Unassembled WGS sequence"/>
</dbReference>
<gene>
    <name evidence="2" type="ORF">MKZ38_003965</name>
</gene>
<dbReference type="EMBL" id="JAKWBI020000233">
    <property type="protein sequence ID" value="KAJ2898374.1"/>
    <property type="molecule type" value="Genomic_DNA"/>
</dbReference>
<reference evidence="2" key="1">
    <citation type="submission" date="2022-07" db="EMBL/GenBank/DDBJ databases">
        <title>Draft genome sequence of Zalerion maritima ATCC 34329, a (micro)plastics degrading marine fungus.</title>
        <authorList>
            <person name="Paco A."/>
            <person name="Goncalves M.F.M."/>
            <person name="Rocha-Santos T.A.P."/>
            <person name="Alves A."/>
        </authorList>
    </citation>
    <scope>NUCLEOTIDE SEQUENCE</scope>
    <source>
        <strain evidence="2">ATCC 34329</strain>
    </source>
</reference>
<keyword evidence="3" id="KW-1185">Reference proteome</keyword>
<evidence type="ECO:0000313" key="2">
    <source>
        <dbReference type="EMBL" id="KAJ2898374.1"/>
    </source>
</evidence>
<sequence length="240" mass="27460">MDETRTYPELSQAEFPPDQEKQTAPVTTSRKRRIDTNSDNEEPQLKRARLTRKNLALFNKIGKKKASDSTDKSGSIKTTSTTSSSFALQARENSIFEPRRFKPPTNLEHIRKRHAQSRTTASPPELVYNDYIDRVEGAENEATMVFEVGSRLLKEYPKGYKRVFNQAFTGFPRNVGFNNGLSAPQPDFIEGLKIKEYFPFPVHKYIDGATLYKDNPNSLTLPQVTGEWKRRGKDIKKARL</sequence>
<name>A0AAD5WRD0_9PEZI</name>
<dbReference type="AlphaFoldDB" id="A0AAD5WRD0"/>
<accession>A0AAD5WRD0</accession>
<organism evidence="2 3">
    <name type="scientific">Zalerion maritima</name>
    <dbReference type="NCBI Taxonomy" id="339359"/>
    <lineage>
        <taxon>Eukaryota</taxon>
        <taxon>Fungi</taxon>
        <taxon>Dikarya</taxon>
        <taxon>Ascomycota</taxon>
        <taxon>Pezizomycotina</taxon>
        <taxon>Sordariomycetes</taxon>
        <taxon>Lulworthiomycetidae</taxon>
        <taxon>Lulworthiales</taxon>
        <taxon>Lulworthiaceae</taxon>
        <taxon>Zalerion</taxon>
    </lineage>
</organism>
<evidence type="ECO:0000256" key="1">
    <source>
        <dbReference type="SAM" id="MobiDB-lite"/>
    </source>
</evidence>
<protein>
    <submittedName>
        <fullName evidence="2">Uncharacterized protein</fullName>
    </submittedName>
</protein>
<evidence type="ECO:0000313" key="3">
    <source>
        <dbReference type="Proteomes" id="UP001201980"/>
    </source>
</evidence>
<comment type="caution">
    <text evidence="2">The sequence shown here is derived from an EMBL/GenBank/DDBJ whole genome shotgun (WGS) entry which is preliminary data.</text>
</comment>